<protein>
    <submittedName>
        <fullName evidence="2">Uncharacterized protein</fullName>
    </submittedName>
</protein>
<dbReference type="AlphaFoldDB" id="A0A7W3QJ45"/>
<reference evidence="2 3" key="1">
    <citation type="submission" date="2020-08" db="EMBL/GenBank/DDBJ databases">
        <title>Genomic Encyclopedia of Type Strains, Phase IV (KMG-IV): sequencing the most valuable type-strain genomes for metagenomic binning, comparative biology and taxonomic classification.</title>
        <authorList>
            <person name="Goeker M."/>
        </authorList>
    </citation>
    <scope>NUCLEOTIDE SEQUENCE [LARGE SCALE GENOMIC DNA]</scope>
    <source>
        <strain evidence="2 3">DSM 44197</strain>
    </source>
</reference>
<evidence type="ECO:0000313" key="2">
    <source>
        <dbReference type="EMBL" id="MBA8948897.1"/>
    </source>
</evidence>
<comment type="caution">
    <text evidence="2">The sequence shown here is derived from an EMBL/GenBank/DDBJ whole genome shotgun (WGS) entry which is preliminary data.</text>
</comment>
<proteinExistence type="predicted"/>
<sequence length="366" mass="38433">MRVRTRGTVVVVAALLPVPLTAGVAAAAPAPVQKWKVTSVGRLPVYDSMNDLAAVGKKSAWAVGEASDPKTGGMAPLVYRWNGAKWAPAKVPATGGVGLHRVDATSDRDVWAFGEDGSAARNVTAYHWNGRSWRAAGSVGGGGVDAVDAVSPKDVWVATAGGLLRWNGRTWRAVSVPGARHLSALHLTSAKHGWAAGVDDRSRAQVWRWDGRAWKSAGIPRTGLGTSVVNGVRQVSAKEAWAVGGSVSRPDPDGDDEYTPLVWRWNGSRWSRVATPAYRFALSRPVPDGRGGLWLTGGPGQQADTLVNLRAGRWKNAGLPSLPGTRVQVEGIAHVPGTATLLGVGTGIRSNDPADNPENAAFLAAR</sequence>
<dbReference type="Proteomes" id="UP000572680">
    <property type="component" value="Unassembled WGS sequence"/>
</dbReference>
<dbReference type="RefSeq" id="WP_182841453.1">
    <property type="nucleotide sequence ID" value="NZ_BAAALP010000006.1"/>
</dbReference>
<keyword evidence="3" id="KW-1185">Reference proteome</keyword>
<feature type="signal peptide" evidence="1">
    <location>
        <begin position="1"/>
        <end position="22"/>
    </location>
</feature>
<gene>
    <name evidence="2" type="ORF">HNR61_000495</name>
</gene>
<organism evidence="2 3">
    <name type="scientific">Actinomadura namibiensis</name>
    <dbReference type="NCBI Taxonomy" id="182080"/>
    <lineage>
        <taxon>Bacteria</taxon>
        <taxon>Bacillati</taxon>
        <taxon>Actinomycetota</taxon>
        <taxon>Actinomycetes</taxon>
        <taxon>Streptosporangiales</taxon>
        <taxon>Thermomonosporaceae</taxon>
        <taxon>Actinomadura</taxon>
    </lineage>
</organism>
<keyword evidence="1" id="KW-0732">Signal</keyword>
<accession>A0A7W3QJ45</accession>
<dbReference type="EMBL" id="JACJIA010000001">
    <property type="protein sequence ID" value="MBA8948897.1"/>
    <property type="molecule type" value="Genomic_DNA"/>
</dbReference>
<name>A0A7W3QJ45_ACTNM</name>
<evidence type="ECO:0000256" key="1">
    <source>
        <dbReference type="SAM" id="SignalP"/>
    </source>
</evidence>
<evidence type="ECO:0000313" key="3">
    <source>
        <dbReference type="Proteomes" id="UP000572680"/>
    </source>
</evidence>
<feature type="chain" id="PRO_5038622274" evidence="1">
    <location>
        <begin position="23"/>
        <end position="366"/>
    </location>
</feature>